<dbReference type="GO" id="GO:0008803">
    <property type="term" value="F:bis(5'-nucleosyl)-tetraphosphatase (symmetrical) activity"/>
    <property type="evidence" value="ECO:0007669"/>
    <property type="project" value="UniProtKB-EC"/>
</dbReference>
<evidence type="ECO:0000256" key="4">
    <source>
        <dbReference type="ARBA" id="ARBA00022801"/>
    </source>
</evidence>
<dbReference type="EC" id="3.6.1.41" evidence="3"/>
<dbReference type="AlphaFoldDB" id="A0A075NZ54"/>
<evidence type="ECO:0000256" key="2">
    <source>
        <dbReference type="ARBA" id="ARBA00005419"/>
    </source>
</evidence>
<evidence type="ECO:0000313" key="11">
    <source>
        <dbReference type="EMBL" id="HBU52599.1"/>
    </source>
</evidence>
<evidence type="ECO:0000256" key="3">
    <source>
        <dbReference type="ARBA" id="ARBA00012506"/>
    </source>
</evidence>
<dbReference type="PRINTS" id="PR00114">
    <property type="entry name" value="STPHPHTASE"/>
</dbReference>
<reference evidence="10 12" key="1">
    <citation type="submission" date="2014-06" db="EMBL/GenBank/DDBJ databases">
        <title>Genomes of Alteromonas australica, a world apart.</title>
        <authorList>
            <person name="Gonzaga A."/>
            <person name="Lopez-Perez M."/>
            <person name="Rodriguez-Valera F."/>
        </authorList>
    </citation>
    <scope>NUCLEOTIDE SEQUENCE [LARGE SCALE GENOMIC DNA]</scope>
    <source>
        <strain evidence="10 12">H 17</strain>
    </source>
</reference>
<dbReference type="EMBL" id="CP008849">
    <property type="protein sequence ID" value="AIF97860.1"/>
    <property type="molecule type" value="Genomic_DNA"/>
</dbReference>
<dbReference type="InterPro" id="IPR029052">
    <property type="entry name" value="Metallo-depent_PP-like"/>
</dbReference>
<comment type="catalytic activity">
    <reaction evidence="8">
        <text>P(1),P(4)-bis(5'-adenosyl) tetraphosphate + H2O = 2 ADP + 2 H(+)</text>
        <dbReference type="Rhea" id="RHEA:24252"/>
        <dbReference type="ChEBI" id="CHEBI:15377"/>
        <dbReference type="ChEBI" id="CHEBI:15378"/>
        <dbReference type="ChEBI" id="CHEBI:58141"/>
        <dbReference type="ChEBI" id="CHEBI:456216"/>
        <dbReference type="EC" id="3.6.1.41"/>
    </reaction>
</comment>
<dbReference type="Gene3D" id="3.60.21.10">
    <property type="match status" value="1"/>
</dbReference>
<dbReference type="Pfam" id="PF00149">
    <property type="entry name" value="Metallophos"/>
    <property type="match status" value="1"/>
</dbReference>
<evidence type="ECO:0000313" key="12">
    <source>
        <dbReference type="Proteomes" id="UP000056090"/>
    </source>
</evidence>
<dbReference type="KEGG" id="aal:EP13_03625"/>
<dbReference type="PANTHER" id="PTHR40942">
    <property type="match status" value="1"/>
</dbReference>
<dbReference type="Proteomes" id="UP000264779">
    <property type="component" value="Unassembled WGS sequence"/>
</dbReference>
<evidence type="ECO:0000256" key="7">
    <source>
        <dbReference type="ARBA" id="ARBA00033210"/>
    </source>
</evidence>
<evidence type="ECO:0000256" key="5">
    <source>
        <dbReference type="ARBA" id="ARBA00031248"/>
    </source>
</evidence>
<organism evidence="10 12">
    <name type="scientific">Alteromonas australica</name>
    <dbReference type="NCBI Taxonomy" id="589873"/>
    <lineage>
        <taxon>Bacteria</taxon>
        <taxon>Pseudomonadati</taxon>
        <taxon>Pseudomonadota</taxon>
        <taxon>Gammaproteobacteria</taxon>
        <taxon>Alteromonadales</taxon>
        <taxon>Alteromonadaceae</taxon>
        <taxon>Alteromonas/Salinimonas group</taxon>
        <taxon>Alteromonas</taxon>
    </lineage>
</organism>
<dbReference type="CDD" id="cd07422">
    <property type="entry name" value="MPP_ApaH"/>
    <property type="match status" value="1"/>
</dbReference>
<evidence type="ECO:0000313" key="10">
    <source>
        <dbReference type="EMBL" id="AIF97860.1"/>
    </source>
</evidence>
<keyword evidence="4" id="KW-0378">Hydrolase</keyword>
<dbReference type="GeneID" id="78254029"/>
<name>A0A075NZ54_9ALTE</name>
<dbReference type="Proteomes" id="UP000056090">
    <property type="component" value="Chromosome"/>
</dbReference>
<sequence>MSVERNFIIGDIQGCYEGLQRLLDKVSFNPEQDTLHGVGDLVARGEDSLSTLRFLRSLGPRFHSVLGNHDLHLLAVANGIKKPKKDDKLAPLLAAPDLPELLDWLRQFPLATQVGKQHTLVHAGLYPAWSTEKLLMLSEEVSQHLQSACYADLLEIMYGNTPRVWEDTLSGTKRLRFIINACTRMRYLNKTMHLEFETKTHPSQSPASLAPWFTFPNPFIRADETLVFGHWAALAGDTNHPQFVGLDTGYVWGNSLTMLHIETNQLISVDA</sequence>
<dbReference type="EMBL" id="DONK01000237">
    <property type="protein sequence ID" value="HBU52599.1"/>
    <property type="molecule type" value="Genomic_DNA"/>
</dbReference>
<gene>
    <name evidence="11" type="ORF">DEB45_15210</name>
    <name evidence="10" type="ORF">EP13_03625</name>
</gene>
<evidence type="ECO:0000259" key="9">
    <source>
        <dbReference type="Pfam" id="PF00149"/>
    </source>
</evidence>
<comment type="function">
    <text evidence="1">Hydrolyzes diadenosine 5',5'''-P1,P4-tetraphosphate to yield ADP.</text>
</comment>
<evidence type="ECO:0000313" key="13">
    <source>
        <dbReference type="Proteomes" id="UP000264779"/>
    </source>
</evidence>
<dbReference type="SUPFAM" id="SSF56300">
    <property type="entry name" value="Metallo-dependent phosphatases"/>
    <property type="match status" value="1"/>
</dbReference>
<comment type="similarity">
    <text evidence="2">Belongs to the Ap4A hydrolase family.</text>
</comment>
<evidence type="ECO:0000256" key="1">
    <source>
        <dbReference type="ARBA" id="ARBA00003413"/>
    </source>
</evidence>
<accession>A0A075NZ54</accession>
<keyword evidence="12" id="KW-1185">Reference proteome</keyword>
<dbReference type="NCBIfam" id="TIGR00668">
    <property type="entry name" value="apaH"/>
    <property type="match status" value="1"/>
</dbReference>
<dbReference type="InterPro" id="IPR004843">
    <property type="entry name" value="Calcineurin-like_PHP"/>
</dbReference>
<protein>
    <recommendedName>
        <fullName evidence="3">bis(5'-nucleosyl)-tetraphosphatase (symmetrical)</fullName>
        <ecNumber evidence="3">3.6.1.41</ecNumber>
    </recommendedName>
    <alternativeName>
        <fullName evidence="6">Ap4A hydrolase</fullName>
    </alternativeName>
    <alternativeName>
        <fullName evidence="5">Diadenosine 5',5'''-P1,P4-tetraphosphate pyrophosphohydrolase</fullName>
    </alternativeName>
    <alternativeName>
        <fullName evidence="7">Diadenosine tetraphosphatase</fullName>
    </alternativeName>
</protein>
<dbReference type="InterPro" id="IPR004617">
    <property type="entry name" value="ApaH"/>
</dbReference>
<proteinExistence type="inferred from homology"/>
<evidence type="ECO:0000256" key="8">
    <source>
        <dbReference type="ARBA" id="ARBA00049417"/>
    </source>
</evidence>
<dbReference type="RefSeq" id="WP_044056059.1">
    <property type="nucleotide sequence ID" value="NZ_CALBIY010000042.1"/>
</dbReference>
<dbReference type="NCBIfam" id="NF001204">
    <property type="entry name" value="PRK00166.1"/>
    <property type="match status" value="1"/>
</dbReference>
<feature type="domain" description="Calcineurin-like phosphoesterase" evidence="9">
    <location>
        <begin position="8"/>
        <end position="133"/>
    </location>
</feature>
<dbReference type="eggNOG" id="COG0639">
    <property type="taxonomic scope" value="Bacteria"/>
</dbReference>
<reference evidence="11 13" key="2">
    <citation type="journal article" date="2018" name="Nat. Biotechnol.">
        <title>A standardized bacterial taxonomy based on genome phylogeny substantially revises the tree of life.</title>
        <authorList>
            <person name="Parks D.H."/>
            <person name="Chuvochina M."/>
            <person name="Waite D.W."/>
            <person name="Rinke C."/>
            <person name="Skarshewski A."/>
            <person name="Chaumeil P.A."/>
            <person name="Hugenholtz P."/>
        </authorList>
    </citation>
    <scope>NUCLEOTIDE SEQUENCE [LARGE SCALE GENOMIC DNA]</scope>
    <source>
        <strain evidence="11">UBA11621</strain>
    </source>
</reference>
<dbReference type="PANTHER" id="PTHR40942:SF4">
    <property type="entry name" value="CYTOCHROME C5"/>
    <property type="match status" value="1"/>
</dbReference>
<dbReference type="PIRSF" id="PIRSF000903">
    <property type="entry name" value="B5n-ttraPtase_sm"/>
    <property type="match status" value="1"/>
</dbReference>
<dbReference type="InterPro" id="IPR006186">
    <property type="entry name" value="Ser/Thr-sp_prot-phosphatase"/>
</dbReference>
<evidence type="ECO:0000256" key="6">
    <source>
        <dbReference type="ARBA" id="ARBA00032248"/>
    </source>
</evidence>